<keyword evidence="3 7" id="KW-0812">Transmembrane</keyword>
<feature type="transmembrane region" description="Helical" evidence="7">
    <location>
        <begin position="422"/>
        <end position="451"/>
    </location>
</feature>
<feature type="transmembrane region" description="Helical" evidence="7">
    <location>
        <begin position="550"/>
        <end position="570"/>
    </location>
</feature>
<feature type="transmembrane region" description="Helical" evidence="7">
    <location>
        <begin position="497"/>
        <end position="518"/>
    </location>
</feature>
<proteinExistence type="predicted"/>
<evidence type="ECO:0000256" key="1">
    <source>
        <dbReference type="ARBA" id="ARBA00004141"/>
    </source>
</evidence>
<dbReference type="Pfam" id="PF02080">
    <property type="entry name" value="TrkA_C"/>
    <property type="match status" value="2"/>
</dbReference>
<evidence type="ECO:0000313" key="9">
    <source>
        <dbReference type="EMBL" id="MFC3478285.1"/>
    </source>
</evidence>
<evidence type="ECO:0000256" key="5">
    <source>
        <dbReference type="ARBA" id="ARBA00022989"/>
    </source>
</evidence>
<protein>
    <submittedName>
        <fullName evidence="9">SLC13 family permease</fullName>
    </submittedName>
</protein>
<gene>
    <name evidence="9" type="ORF">ACFOKC_11195</name>
</gene>
<dbReference type="InterPro" id="IPR051679">
    <property type="entry name" value="DASS-Related_Transporters"/>
</dbReference>
<dbReference type="AlphaFoldDB" id="A0ABD5NGB0"/>
<feature type="transmembrane region" description="Helical" evidence="7">
    <location>
        <begin position="463"/>
        <end position="485"/>
    </location>
</feature>
<comment type="subcellular location">
    <subcellularLocation>
        <location evidence="1">Membrane</location>
        <topology evidence="1">Multi-pass membrane protein</topology>
    </subcellularLocation>
</comment>
<dbReference type="PANTHER" id="PTHR43652">
    <property type="entry name" value="BASIC AMINO ACID ANTIPORTER YFCC-RELATED"/>
    <property type="match status" value="1"/>
</dbReference>
<reference evidence="9 10" key="1">
    <citation type="journal article" date="2019" name="Int. J. Syst. Evol. Microbiol.">
        <title>The Global Catalogue of Microorganisms (GCM) 10K type strain sequencing project: providing services to taxonomists for standard genome sequencing and annotation.</title>
        <authorList>
            <consortium name="The Broad Institute Genomics Platform"/>
            <consortium name="The Broad Institute Genome Sequencing Center for Infectious Disease"/>
            <person name="Wu L."/>
            <person name="Ma J."/>
        </authorList>
    </citation>
    <scope>NUCLEOTIDE SEQUENCE [LARGE SCALE GENOMIC DNA]</scope>
    <source>
        <strain evidence="9 10">CGMCC 1.12562</strain>
    </source>
</reference>
<keyword evidence="4" id="KW-0677">Repeat</keyword>
<dbReference type="SUPFAM" id="SSF116726">
    <property type="entry name" value="TrkA C-terminal domain-like"/>
    <property type="match status" value="2"/>
</dbReference>
<dbReference type="Gene3D" id="3.30.70.1450">
    <property type="entry name" value="Regulator of K+ conductance, C-terminal domain"/>
    <property type="match status" value="2"/>
</dbReference>
<keyword evidence="10" id="KW-1185">Reference proteome</keyword>
<dbReference type="Pfam" id="PF03600">
    <property type="entry name" value="CitMHS"/>
    <property type="match status" value="1"/>
</dbReference>
<organism evidence="9 10">
    <name type="scientific">Halobacterium litoreum</name>
    <dbReference type="NCBI Taxonomy" id="2039234"/>
    <lineage>
        <taxon>Archaea</taxon>
        <taxon>Methanobacteriati</taxon>
        <taxon>Methanobacteriota</taxon>
        <taxon>Stenosarchaea group</taxon>
        <taxon>Halobacteria</taxon>
        <taxon>Halobacteriales</taxon>
        <taxon>Halobacteriaceae</taxon>
        <taxon>Halobacterium</taxon>
    </lineage>
</organism>
<evidence type="ECO:0000256" key="7">
    <source>
        <dbReference type="SAM" id="Phobius"/>
    </source>
</evidence>
<evidence type="ECO:0000256" key="2">
    <source>
        <dbReference type="ARBA" id="ARBA00022448"/>
    </source>
</evidence>
<keyword evidence="6 7" id="KW-0472">Membrane</keyword>
<feature type="transmembrane region" description="Helical" evidence="7">
    <location>
        <begin position="524"/>
        <end position="543"/>
    </location>
</feature>
<accession>A0ABD5NGB0</accession>
<evidence type="ECO:0000313" key="10">
    <source>
        <dbReference type="Proteomes" id="UP001595660"/>
    </source>
</evidence>
<evidence type="ECO:0000256" key="3">
    <source>
        <dbReference type="ARBA" id="ARBA00022692"/>
    </source>
</evidence>
<dbReference type="RefSeq" id="WP_232570602.1">
    <property type="nucleotide sequence ID" value="NZ_CP089466.1"/>
</dbReference>
<evidence type="ECO:0000259" key="8">
    <source>
        <dbReference type="PROSITE" id="PS51202"/>
    </source>
</evidence>
<dbReference type="InterPro" id="IPR036721">
    <property type="entry name" value="RCK_C_sf"/>
</dbReference>
<feature type="domain" description="RCK C-terminal" evidence="8">
    <location>
        <begin position="312"/>
        <end position="396"/>
    </location>
</feature>
<dbReference type="EMBL" id="JBHRWN010000002">
    <property type="protein sequence ID" value="MFC3478285.1"/>
    <property type="molecule type" value="Genomic_DNA"/>
</dbReference>
<name>A0ABD5NGB0_9EURY</name>
<feature type="transmembrane region" description="Helical" evidence="7">
    <location>
        <begin position="590"/>
        <end position="610"/>
    </location>
</feature>
<feature type="domain" description="RCK C-terminal" evidence="8">
    <location>
        <begin position="215"/>
        <end position="302"/>
    </location>
</feature>
<evidence type="ECO:0000256" key="6">
    <source>
        <dbReference type="ARBA" id="ARBA00023136"/>
    </source>
</evidence>
<keyword evidence="5 7" id="KW-1133">Transmembrane helix</keyword>
<dbReference type="PANTHER" id="PTHR43652:SF2">
    <property type="entry name" value="BASIC AMINO ACID ANTIPORTER YFCC-RELATED"/>
    <property type="match status" value="1"/>
</dbReference>
<dbReference type="GO" id="GO:0016020">
    <property type="term" value="C:membrane"/>
    <property type="evidence" value="ECO:0007669"/>
    <property type="project" value="UniProtKB-SubCell"/>
</dbReference>
<dbReference type="Proteomes" id="UP001595660">
    <property type="component" value="Unassembled WGS sequence"/>
</dbReference>
<dbReference type="PROSITE" id="PS51202">
    <property type="entry name" value="RCK_C"/>
    <property type="match status" value="2"/>
</dbReference>
<feature type="transmembrane region" description="Helical" evidence="7">
    <location>
        <begin position="141"/>
        <end position="159"/>
    </location>
</feature>
<comment type="caution">
    <text evidence="9">The sequence shown here is derived from an EMBL/GenBank/DDBJ whole genome shotgun (WGS) entry which is preliminary data.</text>
</comment>
<dbReference type="InterPro" id="IPR006037">
    <property type="entry name" value="RCK_C"/>
</dbReference>
<sequence>MALPPTPALVVFGLAAVALALFASEAVPPDVAAIGVLVALYVLRPWTGVDADTALVGFANPATVTIVAMYVLSEAVRQTGVIEHVGDAIEAFAHGSDSRLLGAVVGTTSLSAGVVNNVPVVAVFVPMVTDLASRARRSPSAFLLPLSYAAMLGGTLTLLGSSTNLVVSALAADALGRQIGVFEMTPVGVLVLVTGVVYLLTVGRRLVPERVSPSATLAETYGVSARLARLEVREGSPFAGQRLDDVRATVSDAAVDVAVLQLSRDGERYLATRTDETVGPGDTLTVRGNLQAVNEFATEYDLRQLPRQTVSTRDLHLREGRGNLVEVVLPEGSRFVGDTVREANLAGYHNAVVLALKRGDDVRSDGIADHRLAVGDTLLLQVRERNLAELVENLDVVVTRGVGPSQSPETEPEPVFDRETTLVLGTVASVVGLAAVGVLPVVIAALAGVVVVTATDVISPTDAYGAVSWNVVFLLAGIYPLGVAARDTGGAAWVAEQLAATSSVLPIIAVLAVTYLVTAALANLVGNAASAILMTPVAVDTAASVGAETLSFVLAVLFAASTAFLTPTGYATNLMVYGPGGYEFGDYARVGLPLQLLLTVVTTAGIWVVYGV</sequence>
<feature type="transmembrane region" description="Helical" evidence="7">
    <location>
        <begin position="179"/>
        <end position="200"/>
    </location>
</feature>
<keyword evidence="2" id="KW-0813">Transport</keyword>
<dbReference type="GeneID" id="69118708"/>
<dbReference type="InterPro" id="IPR004680">
    <property type="entry name" value="Cit_transptr-like_dom"/>
</dbReference>
<evidence type="ECO:0000256" key="4">
    <source>
        <dbReference type="ARBA" id="ARBA00022737"/>
    </source>
</evidence>